<dbReference type="Proteomes" id="UP000011770">
    <property type="component" value="Unassembled WGS sequence"/>
</dbReference>
<dbReference type="EMBL" id="AHOR02000017">
    <property type="protein sequence ID" value="EMF82823.1"/>
    <property type="molecule type" value="Genomic_DNA"/>
</dbReference>
<name>M3EP36_9LEPT</name>
<proteinExistence type="predicted"/>
<dbReference type="AlphaFoldDB" id="M3EP36"/>
<protein>
    <submittedName>
        <fullName evidence="1">Uncharacterized protein</fullName>
    </submittedName>
</protein>
<reference evidence="1 2" key="1">
    <citation type="submission" date="2013-01" db="EMBL/GenBank/DDBJ databases">
        <authorList>
            <person name="Harkins D.M."/>
            <person name="Durkin A.S."/>
            <person name="Brinkac L.M."/>
            <person name="Haft D.H."/>
            <person name="Selengut J.D."/>
            <person name="Sanka R."/>
            <person name="DePew J."/>
            <person name="Purushe J."/>
            <person name="Tulsiani S.M."/>
            <person name="Graham G.C."/>
            <person name="Burns M.-A."/>
            <person name="Dohnt M.F."/>
            <person name="Smythe L.D."/>
            <person name="McKay D.B."/>
            <person name="Craig S.B."/>
            <person name="Vinetz J.M."/>
            <person name="Sutton G.G."/>
            <person name="Nierman W.C."/>
            <person name="Fouts D.E."/>
        </authorList>
    </citation>
    <scope>NUCLEOTIDE SEQUENCE [LARGE SCALE GENOMIC DNA]</scope>
    <source>
        <strain evidence="1 2">LT2116</strain>
    </source>
</reference>
<accession>M3EP36</accession>
<organism evidence="1 2">
    <name type="scientific">Leptospira weilii serovar Topaz str. LT2116</name>
    <dbReference type="NCBI Taxonomy" id="1088540"/>
    <lineage>
        <taxon>Bacteria</taxon>
        <taxon>Pseudomonadati</taxon>
        <taxon>Spirochaetota</taxon>
        <taxon>Spirochaetia</taxon>
        <taxon>Leptospirales</taxon>
        <taxon>Leptospiraceae</taxon>
        <taxon>Leptospira</taxon>
    </lineage>
</organism>
<evidence type="ECO:0000313" key="1">
    <source>
        <dbReference type="EMBL" id="EMF82823.1"/>
    </source>
</evidence>
<gene>
    <name evidence="1" type="ORF">LEP1GSC188_3021</name>
</gene>
<evidence type="ECO:0000313" key="2">
    <source>
        <dbReference type="Proteomes" id="UP000011770"/>
    </source>
</evidence>
<comment type="caution">
    <text evidence="1">The sequence shown here is derived from an EMBL/GenBank/DDBJ whole genome shotgun (WGS) entry which is preliminary data.</text>
</comment>
<sequence length="96" mass="11565">MIDLEPNTILNVRTRHWVKKLLPSFTNIQREYFQIVFLEILYPGHFETRKVNDGCSYWKNQIGWWGEINYFALYGSRNRRENSGDFSVSENHTFCK</sequence>